<name>A0A9P0L3L2_ACAOB</name>
<reference evidence="1" key="1">
    <citation type="submission" date="2022-03" db="EMBL/GenBank/DDBJ databases">
        <authorList>
            <person name="Sayadi A."/>
        </authorList>
    </citation>
    <scope>NUCLEOTIDE SEQUENCE</scope>
</reference>
<organism evidence="1 2">
    <name type="scientific">Acanthoscelides obtectus</name>
    <name type="common">Bean weevil</name>
    <name type="synonym">Bruchus obtectus</name>
    <dbReference type="NCBI Taxonomy" id="200917"/>
    <lineage>
        <taxon>Eukaryota</taxon>
        <taxon>Metazoa</taxon>
        <taxon>Ecdysozoa</taxon>
        <taxon>Arthropoda</taxon>
        <taxon>Hexapoda</taxon>
        <taxon>Insecta</taxon>
        <taxon>Pterygota</taxon>
        <taxon>Neoptera</taxon>
        <taxon>Endopterygota</taxon>
        <taxon>Coleoptera</taxon>
        <taxon>Polyphaga</taxon>
        <taxon>Cucujiformia</taxon>
        <taxon>Chrysomeloidea</taxon>
        <taxon>Chrysomelidae</taxon>
        <taxon>Bruchinae</taxon>
        <taxon>Bruchini</taxon>
        <taxon>Acanthoscelides</taxon>
    </lineage>
</organism>
<accession>A0A9P0L3L2</accession>
<proteinExistence type="predicted"/>
<dbReference type="EMBL" id="CAKOFQ010007078">
    <property type="protein sequence ID" value="CAH1990088.1"/>
    <property type="molecule type" value="Genomic_DNA"/>
</dbReference>
<comment type="caution">
    <text evidence="1">The sequence shown here is derived from an EMBL/GenBank/DDBJ whole genome shotgun (WGS) entry which is preliminary data.</text>
</comment>
<evidence type="ECO:0000313" key="1">
    <source>
        <dbReference type="EMBL" id="CAH1990088.1"/>
    </source>
</evidence>
<sequence length="77" mass="9716">MNIDSYRTIIYCGTNDTLQAYKHIRISYKYYRNGYLLRWCEHVLERITEIFYNYWNSLQVKERRYFTLFIQYISSLY</sequence>
<gene>
    <name evidence="1" type="ORF">ACAOBT_LOCUS19449</name>
</gene>
<evidence type="ECO:0000313" key="2">
    <source>
        <dbReference type="Proteomes" id="UP001152888"/>
    </source>
</evidence>
<keyword evidence="2" id="KW-1185">Reference proteome</keyword>
<dbReference type="Proteomes" id="UP001152888">
    <property type="component" value="Unassembled WGS sequence"/>
</dbReference>
<protein>
    <submittedName>
        <fullName evidence="1">Uncharacterized protein</fullName>
    </submittedName>
</protein>
<dbReference type="AlphaFoldDB" id="A0A9P0L3L2"/>